<dbReference type="Proteomes" id="UP000034849">
    <property type="component" value="Unassembled WGS sequence"/>
</dbReference>
<dbReference type="GO" id="GO:0005524">
    <property type="term" value="F:ATP binding"/>
    <property type="evidence" value="ECO:0007669"/>
    <property type="project" value="UniProtKB-KW"/>
</dbReference>
<comment type="caution">
    <text evidence="5">The sequence shown here is derived from an EMBL/GenBank/DDBJ whole genome shotgun (WGS) entry which is preliminary data.</text>
</comment>
<protein>
    <submittedName>
        <fullName evidence="5">Phosphoenolpyruvate synthase/pyruvate phosphate dikinase</fullName>
    </submittedName>
</protein>
<gene>
    <name evidence="5" type="ORF">US42_C0001G0031</name>
</gene>
<dbReference type="Gene3D" id="3.50.30.10">
    <property type="entry name" value="Phosphohistidine domain"/>
    <property type="match status" value="1"/>
</dbReference>
<evidence type="ECO:0000256" key="3">
    <source>
        <dbReference type="ARBA" id="ARBA00022840"/>
    </source>
</evidence>
<evidence type="ECO:0000259" key="4">
    <source>
        <dbReference type="Pfam" id="PF00391"/>
    </source>
</evidence>
<dbReference type="InterPro" id="IPR018274">
    <property type="entry name" value="PEP_util_AS"/>
</dbReference>
<reference evidence="5 6" key="1">
    <citation type="journal article" date="2015" name="Nature">
        <title>rRNA introns, odd ribosomes, and small enigmatic genomes across a large radiation of phyla.</title>
        <authorList>
            <person name="Brown C.T."/>
            <person name="Hug L.A."/>
            <person name="Thomas B.C."/>
            <person name="Sharon I."/>
            <person name="Castelle C.J."/>
            <person name="Singh A."/>
            <person name="Wilkins M.J."/>
            <person name="Williams K.H."/>
            <person name="Banfield J.F."/>
        </authorList>
    </citation>
    <scope>NUCLEOTIDE SEQUENCE [LARGE SCALE GENOMIC DNA]</scope>
</reference>
<dbReference type="GO" id="GO:0008986">
    <property type="term" value="F:pyruvate, water dikinase activity"/>
    <property type="evidence" value="ECO:0007669"/>
    <property type="project" value="InterPro"/>
</dbReference>
<dbReference type="PROSITE" id="PS00370">
    <property type="entry name" value="PEP_ENZYMES_PHOS_SITE"/>
    <property type="match status" value="1"/>
</dbReference>
<comment type="similarity">
    <text evidence="1">Belongs to the PEP-utilizing enzyme family.</text>
</comment>
<keyword evidence="2" id="KW-0547">Nucleotide-binding</keyword>
<dbReference type="AlphaFoldDB" id="A0A0G0GPU6"/>
<evidence type="ECO:0000313" key="6">
    <source>
        <dbReference type="Proteomes" id="UP000034849"/>
    </source>
</evidence>
<keyword evidence="5" id="KW-0670">Pyruvate</keyword>
<dbReference type="Pfam" id="PF00391">
    <property type="entry name" value="PEP-utilizers"/>
    <property type="match status" value="1"/>
</dbReference>
<organism evidence="5 6">
    <name type="scientific">Candidatus Magasanikbacteria bacterium GW2011_GWC2_37_14</name>
    <dbReference type="NCBI Taxonomy" id="1619046"/>
    <lineage>
        <taxon>Bacteria</taxon>
        <taxon>Candidatus Magasanikiibacteriota</taxon>
    </lineage>
</organism>
<dbReference type="PANTHER" id="PTHR43030:SF1">
    <property type="entry name" value="PHOSPHOENOLPYRUVATE SYNTHASE"/>
    <property type="match status" value="1"/>
</dbReference>
<dbReference type="EMBL" id="LBSX01000001">
    <property type="protein sequence ID" value="KKQ28180.1"/>
    <property type="molecule type" value="Genomic_DNA"/>
</dbReference>
<keyword evidence="3" id="KW-0067">ATP-binding</keyword>
<dbReference type="SUPFAM" id="SSF52009">
    <property type="entry name" value="Phosphohistidine domain"/>
    <property type="match status" value="1"/>
</dbReference>
<feature type="domain" description="PEP-utilising enzyme mobile" evidence="4">
    <location>
        <begin position="414"/>
        <end position="484"/>
    </location>
</feature>
<sequence>MKEINYLTEKSWYFQGFNGVPALLHGPAWSMVRDMPKFLNFGYSVCIEYFSNDVCYFLYGWDDLHRINNELQERFKSSKNFLFYLLKSDEKICKKTLKQFKILGKKEWSTASLEELYTAWGKANELYAYLLSVSHIVEGFTLTTEEKIRTLVKELFSGQNDLLLLTTPVIHSFVSREHYNLCLIAREIKKKGLQDVDMDGILSNRKIAKKILHHQKKYYWKLNSYTSSKFLDSKDFVSELKETFNKGVDFEKFINDFESLPKKLAEKKKLMKKIENQELLDLLEIADTLFIIHDRRKEYMTQSIIYLELILKEIASKFKIPLSYLHYILPAELEQLPEIVPELEKRRKSSLYVFLPQEEPKVFVGKDAELFWSKLNKNKEIEDVTEIKGNCASVGKVTGTVKVCRGESELVKMQEGDILVACMTQPEFLPAMKKAKAVITDEGGLTCHAAIIARELNIPCVIGTKIATKVLKDGDIVEVDASKGVVTIIPNPANAG</sequence>
<dbReference type="InterPro" id="IPR006319">
    <property type="entry name" value="PEP_synth"/>
</dbReference>
<dbReference type="PATRIC" id="fig|1619046.3.peg.31"/>
<evidence type="ECO:0000313" key="5">
    <source>
        <dbReference type="EMBL" id="KKQ28180.1"/>
    </source>
</evidence>
<proteinExistence type="inferred from homology"/>
<keyword evidence="5" id="KW-0808">Transferase</keyword>
<evidence type="ECO:0000256" key="2">
    <source>
        <dbReference type="ARBA" id="ARBA00022741"/>
    </source>
</evidence>
<accession>A0A0G0GPU6</accession>
<dbReference type="PANTHER" id="PTHR43030">
    <property type="entry name" value="PHOSPHOENOLPYRUVATE SYNTHASE"/>
    <property type="match status" value="1"/>
</dbReference>
<evidence type="ECO:0000256" key="1">
    <source>
        <dbReference type="ARBA" id="ARBA00007837"/>
    </source>
</evidence>
<keyword evidence="5" id="KW-0418">Kinase</keyword>
<dbReference type="InterPro" id="IPR008279">
    <property type="entry name" value="PEP-util_enz_mobile_dom"/>
</dbReference>
<dbReference type="STRING" id="1619046.US42_C0001G0031"/>
<dbReference type="InterPro" id="IPR036637">
    <property type="entry name" value="Phosphohistidine_dom_sf"/>
</dbReference>
<name>A0A0G0GPU6_9BACT</name>